<evidence type="ECO:0000256" key="1">
    <source>
        <dbReference type="ARBA" id="ARBA00004123"/>
    </source>
</evidence>
<dbReference type="InterPro" id="IPR019095">
    <property type="entry name" value="Mediator_Med18"/>
</dbReference>
<evidence type="ECO:0000256" key="3">
    <source>
        <dbReference type="ARBA" id="ARBA00019612"/>
    </source>
</evidence>
<dbReference type="Pfam" id="PF09637">
    <property type="entry name" value="Med18"/>
    <property type="match status" value="1"/>
</dbReference>
<name>A0A8J5QNS0_9ASCO</name>
<keyword evidence="11" id="KW-1185">Reference proteome</keyword>
<evidence type="ECO:0000313" key="11">
    <source>
        <dbReference type="Proteomes" id="UP000694255"/>
    </source>
</evidence>
<comment type="subcellular location">
    <subcellularLocation>
        <location evidence="1 8">Nucleus</location>
    </subcellularLocation>
</comment>
<comment type="caution">
    <text evidence="10">The sequence shown here is derived from an EMBL/GenBank/DDBJ whole genome shotgun (WGS) entry which is preliminary data.</text>
</comment>
<dbReference type="Proteomes" id="UP000694255">
    <property type="component" value="Unassembled WGS sequence"/>
</dbReference>
<evidence type="ECO:0000256" key="6">
    <source>
        <dbReference type="ARBA" id="ARBA00023242"/>
    </source>
</evidence>
<comment type="subunit">
    <text evidence="8">Component of the Mediator complex.</text>
</comment>
<feature type="compositionally biased region" description="Basic and acidic residues" evidence="9">
    <location>
        <begin position="218"/>
        <end position="236"/>
    </location>
</feature>
<proteinExistence type="inferred from homology"/>
<feature type="region of interest" description="Disordered" evidence="9">
    <location>
        <begin position="207"/>
        <end position="241"/>
    </location>
</feature>
<comment type="function">
    <text evidence="8">Component of the Mediator complex, a coactivator involved in the regulated transcription of nearly all RNA polymerase II-dependent genes. Mediator functions as a bridge to convey information from gene-specific regulatory proteins to the basal RNA polymerase II transcription machinery. Mediator is recruited to promoters by direct interactions with regulatory proteins and serves as a scaffold for the assembly of a functional preinitiation complex with RNA polymerase II and the general transcription factors.</text>
</comment>
<dbReference type="PANTHER" id="PTHR13321:SF2">
    <property type="entry name" value="MEDIATOR OF RNA POLYMERASE II TRANSCRIPTION SUBUNIT 18"/>
    <property type="match status" value="1"/>
</dbReference>
<organism evidence="10 11">
    <name type="scientific">[Candida] subhashii</name>
    <dbReference type="NCBI Taxonomy" id="561895"/>
    <lineage>
        <taxon>Eukaryota</taxon>
        <taxon>Fungi</taxon>
        <taxon>Dikarya</taxon>
        <taxon>Ascomycota</taxon>
        <taxon>Saccharomycotina</taxon>
        <taxon>Pichiomycetes</taxon>
        <taxon>Debaryomycetaceae</taxon>
        <taxon>Spathaspora</taxon>
    </lineage>
</organism>
<sequence>MVHQLSLVSSIPHSNYLQTLATLQALTGLLSPQPISTYTLTTKPNQTFKPKFEPGKVNQIEQYYMKCTTHWRDESLDISEPILLNDDTGNPVWARRLFSDDNPEERVWTLQISDIPIAGKTQGCCQQTIYESTLIHTHTRIDPPPPPPPIKTEDPIPVNDVIPIDIDDDDDDDDDDIPLTELKKEVVVDNKEEIKLDDLDDLIQIDSPEQEEVQEVSIKQEESKPVGDKVDEKVEEANNNNDTTAAEALELEQRRSSFLLFLQDLGYEVINQFWIKGIRFFHGDIIIEIFKVLIRDDAPDAQTDPAKIKLKLLDESNNFQIKVYINIPKSTDVEQINHGIKDLIKLQDFLKNLFVLEIPDRMYMDSRVVLARK</sequence>
<evidence type="ECO:0000256" key="9">
    <source>
        <dbReference type="SAM" id="MobiDB-lite"/>
    </source>
</evidence>
<evidence type="ECO:0000256" key="7">
    <source>
        <dbReference type="ARBA" id="ARBA00032012"/>
    </source>
</evidence>
<dbReference type="GO" id="GO:0016592">
    <property type="term" value="C:mediator complex"/>
    <property type="evidence" value="ECO:0007669"/>
    <property type="project" value="InterPro"/>
</dbReference>
<reference evidence="10 11" key="1">
    <citation type="journal article" date="2021" name="DNA Res.">
        <title>Genome analysis of Candida subhashii reveals its hybrid nature and dual mitochondrial genome conformations.</title>
        <authorList>
            <person name="Mixao V."/>
            <person name="Hegedusova E."/>
            <person name="Saus E."/>
            <person name="Pryszcz L.P."/>
            <person name="Cillingova A."/>
            <person name="Nosek J."/>
            <person name="Gabaldon T."/>
        </authorList>
    </citation>
    <scope>NUCLEOTIDE SEQUENCE [LARGE SCALE GENOMIC DNA]</scope>
    <source>
        <strain evidence="10 11">CBS 10753</strain>
    </source>
</reference>
<dbReference type="GO" id="GO:0006369">
    <property type="term" value="P:termination of RNA polymerase II transcription"/>
    <property type="evidence" value="ECO:0007669"/>
    <property type="project" value="TreeGrafter"/>
</dbReference>
<evidence type="ECO:0000256" key="8">
    <source>
        <dbReference type="RuleBase" id="RU364150"/>
    </source>
</evidence>
<evidence type="ECO:0000256" key="5">
    <source>
        <dbReference type="ARBA" id="ARBA00023163"/>
    </source>
</evidence>
<accession>A0A8J5QNS0</accession>
<comment type="similarity">
    <text evidence="2 8">Belongs to the Mediator complex subunit 18 family.</text>
</comment>
<keyword evidence="8" id="KW-0010">Activator</keyword>
<evidence type="ECO:0000313" key="10">
    <source>
        <dbReference type="EMBL" id="KAG7666417.1"/>
    </source>
</evidence>
<evidence type="ECO:0000256" key="4">
    <source>
        <dbReference type="ARBA" id="ARBA00023015"/>
    </source>
</evidence>
<dbReference type="PANTHER" id="PTHR13321">
    <property type="entry name" value="MEDIATOR OF RNA POLYMERASE II TRANSCRIPTION, SUBUNIT 18"/>
    <property type="match status" value="1"/>
</dbReference>
<dbReference type="GO" id="GO:0070847">
    <property type="term" value="C:core mediator complex"/>
    <property type="evidence" value="ECO:0007669"/>
    <property type="project" value="TreeGrafter"/>
</dbReference>
<protein>
    <recommendedName>
        <fullName evidence="3 8">Mediator of RNA polymerase II transcription subunit 18</fullName>
    </recommendedName>
    <alternativeName>
        <fullName evidence="7 8">Mediator complex subunit 18</fullName>
    </alternativeName>
</protein>
<dbReference type="AlphaFoldDB" id="A0A8J5QNS0"/>
<keyword evidence="4 8" id="KW-0805">Transcription regulation</keyword>
<gene>
    <name evidence="8" type="primary">MED18</name>
    <name evidence="10" type="ORF">J8A68_000048</name>
</gene>
<keyword evidence="6 8" id="KW-0539">Nucleus</keyword>
<keyword evidence="5 8" id="KW-0804">Transcription</keyword>
<feature type="region of interest" description="Disordered" evidence="9">
    <location>
        <begin position="137"/>
        <end position="157"/>
    </location>
</feature>
<dbReference type="GO" id="GO:0003712">
    <property type="term" value="F:transcription coregulator activity"/>
    <property type="evidence" value="ECO:0007669"/>
    <property type="project" value="InterPro"/>
</dbReference>
<evidence type="ECO:0000256" key="2">
    <source>
        <dbReference type="ARBA" id="ARBA00009814"/>
    </source>
</evidence>
<dbReference type="GO" id="GO:0006357">
    <property type="term" value="P:regulation of transcription by RNA polymerase II"/>
    <property type="evidence" value="ECO:0007669"/>
    <property type="project" value="InterPro"/>
</dbReference>
<dbReference type="OrthoDB" id="5348092at2759"/>
<dbReference type="EMBL" id="JAGSYN010000004">
    <property type="protein sequence ID" value="KAG7666417.1"/>
    <property type="molecule type" value="Genomic_DNA"/>
</dbReference>